<comment type="caution">
    <text evidence="2">The sequence shown here is derived from an EMBL/GenBank/DDBJ whole genome shotgun (WGS) entry which is preliminary data.</text>
</comment>
<organism evidence="2 3">
    <name type="scientific">Hymenobacter gummosus</name>
    <dbReference type="NCBI Taxonomy" id="1776032"/>
    <lineage>
        <taxon>Bacteria</taxon>
        <taxon>Pseudomonadati</taxon>
        <taxon>Bacteroidota</taxon>
        <taxon>Cytophagia</taxon>
        <taxon>Cytophagales</taxon>
        <taxon>Hymenobacteraceae</taxon>
        <taxon>Hymenobacter</taxon>
    </lineage>
</organism>
<protein>
    <submittedName>
        <fullName evidence="2">SMI1/KNR4 family protein</fullName>
    </submittedName>
</protein>
<dbReference type="EMBL" id="RXOF01000003">
    <property type="protein sequence ID" value="RTQ51377.1"/>
    <property type="molecule type" value="Genomic_DNA"/>
</dbReference>
<evidence type="ECO:0000259" key="1">
    <source>
        <dbReference type="Pfam" id="PF09346"/>
    </source>
</evidence>
<feature type="domain" description="Knr4/Smi1-like" evidence="1">
    <location>
        <begin position="4"/>
        <end position="134"/>
    </location>
</feature>
<dbReference type="AlphaFoldDB" id="A0A431U5Q8"/>
<keyword evidence="3" id="KW-1185">Reference proteome</keyword>
<dbReference type="Gene3D" id="3.40.1580.10">
    <property type="entry name" value="SMI1/KNR4-like"/>
    <property type="match status" value="1"/>
</dbReference>
<dbReference type="InterPro" id="IPR037883">
    <property type="entry name" value="Knr4/Smi1-like_sf"/>
</dbReference>
<evidence type="ECO:0000313" key="3">
    <source>
        <dbReference type="Proteomes" id="UP000282184"/>
    </source>
</evidence>
<gene>
    <name evidence="2" type="ORF">EJV47_06115</name>
</gene>
<dbReference type="Proteomes" id="UP000282184">
    <property type="component" value="Unassembled WGS sequence"/>
</dbReference>
<sequence length="235" mass="27190">MSDLLTAIERKYDFQLPALYHRLYHNGMLDWFPDGGYPHPHWRRDVFPRLQQRPPVLFYAQDFELMRPEEVLSWEWPEDWSPAHRFVPLGQTGGGDVYAFCPSLAPAGGEVPVILSLHDDNQTTVLAPSLEAFIFREMLDRATSVDSYDVEGYADFEALRADWQRAAAAISPYLRPAWNAVLTEVYARPLQTETVVLPRRRYTVDTLLPQAEFEQLLQREMSFPQLNATFEHFTA</sequence>
<dbReference type="InterPro" id="IPR018958">
    <property type="entry name" value="Knr4/Smi1-like_dom"/>
</dbReference>
<evidence type="ECO:0000313" key="2">
    <source>
        <dbReference type="EMBL" id="RTQ51377.1"/>
    </source>
</evidence>
<accession>A0A431U5Q8</accession>
<dbReference type="OrthoDB" id="980721at2"/>
<dbReference type="Pfam" id="PF09346">
    <property type="entry name" value="SMI1_KNR4"/>
    <property type="match status" value="1"/>
</dbReference>
<dbReference type="RefSeq" id="WP_126692270.1">
    <property type="nucleotide sequence ID" value="NZ_RXOF01000003.1"/>
</dbReference>
<proteinExistence type="predicted"/>
<name>A0A431U5Q8_9BACT</name>
<dbReference type="SUPFAM" id="SSF160631">
    <property type="entry name" value="SMI1/KNR4-like"/>
    <property type="match status" value="1"/>
</dbReference>
<reference evidence="2 3" key="1">
    <citation type="submission" date="2018-12" db="EMBL/GenBank/DDBJ databases">
        <title>Hymenobacter gummosus sp. nov., isolated from a spring.</title>
        <authorList>
            <person name="Nie L."/>
        </authorList>
    </citation>
    <scope>NUCLEOTIDE SEQUENCE [LARGE SCALE GENOMIC DNA]</scope>
    <source>
        <strain evidence="2 3">KCTC 52166</strain>
    </source>
</reference>